<dbReference type="EC" id="6.3.5.4" evidence="3"/>
<dbReference type="Gene3D" id="3.60.20.10">
    <property type="entry name" value="Glutamine Phosphoribosylpyrophosphate, subunit 1, domain 1"/>
    <property type="match status" value="1"/>
</dbReference>
<dbReference type="InterPro" id="IPR017932">
    <property type="entry name" value="GATase_2_dom"/>
</dbReference>
<feature type="binding site" evidence="9">
    <location>
        <position position="101"/>
    </location>
    <ligand>
        <name>L-glutamine</name>
        <dbReference type="ChEBI" id="CHEBI:58359"/>
    </ligand>
</feature>
<evidence type="ECO:0000256" key="4">
    <source>
        <dbReference type="ARBA" id="ARBA00022741"/>
    </source>
</evidence>
<dbReference type="PROSITE" id="PS51278">
    <property type="entry name" value="GATASE_TYPE_2"/>
    <property type="match status" value="1"/>
</dbReference>
<evidence type="ECO:0000256" key="10">
    <source>
        <dbReference type="PIRSR" id="PIRSR001589-3"/>
    </source>
</evidence>
<keyword evidence="8" id="KW-0028">Amino-acid biosynthesis</keyword>
<comment type="caution">
    <text evidence="12">The sequence shown here is derived from an EMBL/GenBank/DDBJ whole genome shotgun (WGS) entry which is preliminary data.</text>
</comment>
<keyword evidence="6 8" id="KW-0315">Glutamine amidotransferase</keyword>
<dbReference type="EMBL" id="MHHS01000013">
    <property type="protein sequence ID" value="OGY37300.1"/>
    <property type="molecule type" value="Genomic_DNA"/>
</dbReference>
<dbReference type="Proteomes" id="UP000177941">
    <property type="component" value="Unassembled WGS sequence"/>
</dbReference>
<feature type="site" description="Important for beta-aspartyl-AMP intermediate formation" evidence="10">
    <location>
        <position position="365"/>
    </location>
</feature>
<organism evidence="12 13">
    <name type="scientific">Candidatus Andersenbacteria bacterium RIFCSPHIGHO2_12_FULL_45_11b</name>
    <dbReference type="NCBI Taxonomy" id="1797282"/>
    <lineage>
        <taxon>Bacteria</taxon>
        <taxon>Candidatus Anderseniibacteriota</taxon>
    </lineage>
</organism>
<feature type="binding site" evidence="9">
    <location>
        <position position="291"/>
    </location>
    <ligand>
        <name>ATP</name>
        <dbReference type="ChEBI" id="CHEBI:30616"/>
    </ligand>
</feature>
<dbReference type="NCBIfam" id="TIGR01536">
    <property type="entry name" value="asn_synth_AEB"/>
    <property type="match status" value="1"/>
</dbReference>
<dbReference type="InterPro" id="IPR014729">
    <property type="entry name" value="Rossmann-like_a/b/a_fold"/>
</dbReference>
<dbReference type="CDD" id="cd01991">
    <property type="entry name" value="Asn_synthase_B_C"/>
    <property type="match status" value="1"/>
</dbReference>
<dbReference type="InterPro" id="IPR033738">
    <property type="entry name" value="AsnB_N"/>
</dbReference>
<comment type="pathway">
    <text evidence="1">Amino-acid biosynthesis; L-asparagine biosynthesis; L-asparagine from L-aspartate (L-Gln route): step 1/1.</text>
</comment>
<evidence type="ECO:0000256" key="1">
    <source>
        <dbReference type="ARBA" id="ARBA00005187"/>
    </source>
</evidence>
<dbReference type="GO" id="GO:0005829">
    <property type="term" value="C:cytosol"/>
    <property type="evidence" value="ECO:0007669"/>
    <property type="project" value="TreeGrafter"/>
</dbReference>
<dbReference type="InterPro" id="IPR006426">
    <property type="entry name" value="Asn_synth_AEB"/>
</dbReference>
<sequence>MCGITGKLSFRGADVAASDIERMNSAIAHRGPDGTGIYLSPDHKVGLGHQRLSIVDLSPLGAQPMRYVDRYEIVFNGEIYNFQEEKKLLKKMGYRFNSHTDTEVILALYDAYKEDCVQHLRGMFAFAIYDEQEDVLFCARDRVGQKPLKYFYSDSVFIFASELKAILTQSEYPKAIDHDTVTQMLVLQYVPGDCTGFSGIKKLLPGHSIIINRKTGSYSIKRYWDISYGDTLNYSENTWKEKVLGKLRSAVHEQMMGDVPVGAMLSGGLDSSLIVALMAEHTTSPIQTFSVGFTGQQTSELPFANRIAQQFRTSHHQIYISPASVETLPELVRIMEEPFADHGALPTLLMSRKIAEHVKVALNGDGGDENFAGYDRYTTYRMSEILQVFAPLLAPGKDMLPQSSMFDKARRFISSLSLDGARRYLEYVSYISSRDISYPENDSIQKSWDSYPGGDTLSRLLSVDFHTYLPGALLPKVDMTAMAASLEGRSPFLDHEFLELTAAMPSNLKMRGLHNRKYLLKEIAQNYLPHEIIYRKKQGFSVPLNAWFQDDLYNYAQSLLLASSARINLFLSKEYTTATLQGHKTVPTKGRQVWAMLMVELWLREYFP</sequence>
<dbReference type="CDD" id="cd00712">
    <property type="entry name" value="AsnB"/>
    <property type="match status" value="1"/>
</dbReference>
<feature type="domain" description="Glutamine amidotransferase type-2" evidence="11">
    <location>
        <begin position="2"/>
        <end position="214"/>
    </location>
</feature>
<evidence type="ECO:0000256" key="3">
    <source>
        <dbReference type="ARBA" id="ARBA00012737"/>
    </source>
</evidence>
<feature type="active site" description="For GATase activity" evidence="8">
    <location>
        <position position="2"/>
    </location>
</feature>
<dbReference type="InterPro" id="IPR051786">
    <property type="entry name" value="ASN_synthetase/amidase"/>
</dbReference>
<evidence type="ECO:0000256" key="7">
    <source>
        <dbReference type="ARBA" id="ARBA00048741"/>
    </source>
</evidence>
<proteinExistence type="inferred from homology"/>
<dbReference type="Pfam" id="PF13537">
    <property type="entry name" value="GATase_7"/>
    <property type="match status" value="1"/>
</dbReference>
<keyword evidence="4 9" id="KW-0547">Nucleotide-binding</keyword>
<dbReference type="SUPFAM" id="SSF56235">
    <property type="entry name" value="N-terminal nucleophile aminohydrolases (Ntn hydrolases)"/>
    <property type="match status" value="1"/>
</dbReference>
<dbReference type="AlphaFoldDB" id="A0A1G1XCI3"/>
<accession>A0A1G1XCI3</accession>
<protein>
    <recommendedName>
        <fullName evidence="3">asparagine synthase (glutamine-hydrolyzing)</fullName>
        <ecNumber evidence="3">6.3.5.4</ecNumber>
    </recommendedName>
</protein>
<dbReference type="PANTHER" id="PTHR43284">
    <property type="entry name" value="ASPARAGINE SYNTHETASE (GLUTAMINE-HYDROLYZING)"/>
    <property type="match status" value="1"/>
</dbReference>
<evidence type="ECO:0000256" key="5">
    <source>
        <dbReference type="ARBA" id="ARBA00022840"/>
    </source>
</evidence>
<dbReference type="Pfam" id="PF00733">
    <property type="entry name" value="Asn_synthase"/>
    <property type="match status" value="1"/>
</dbReference>
<evidence type="ECO:0000313" key="13">
    <source>
        <dbReference type="Proteomes" id="UP000177941"/>
    </source>
</evidence>
<evidence type="ECO:0000256" key="8">
    <source>
        <dbReference type="PIRSR" id="PIRSR001589-1"/>
    </source>
</evidence>
<comment type="similarity">
    <text evidence="2">Belongs to the asparagine synthetase family.</text>
</comment>
<dbReference type="GO" id="GO:0004066">
    <property type="term" value="F:asparagine synthase (glutamine-hydrolyzing) activity"/>
    <property type="evidence" value="ECO:0007669"/>
    <property type="project" value="UniProtKB-EC"/>
</dbReference>
<dbReference type="Gene3D" id="3.40.50.620">
    <property type="entry name" value="HUPs"/>
    <property type="match status" value="1"/>
</dbReference>
<dbReference type="InterPro" id="IPR029055">
    <property type="entry name" value="Ntn_hydrolases_N"/>
</dbReference>
<keyword evidence="5 9" id="KW-0067">ATP-binding</keyword>
<dbReference type="PIRSF" id="PIRSF001589">
    <property type="entry name" value="Asn_synthetase_glu-h"/>
    <property type="match status" value="1"/>
</dbReference>
<dbReference type="GO" id="GO:0005524">
    <property type="term" value="F:ATP binding"/>
    <property type="evidence" value="ECO:0007669"/>
    <property type="project" value="UniProtKB-KW"/>
</dbReference>
<keyword evidence="8" id="KW-0061">Asparagine biosynthesis</keyword>
<dbReference type="SUPFAM" id="SSF52402">
    <property type="entry name" value="Adenine nucleotide alpha hydrolases-like"/>
    <property type="match status" value="1"/>
</dbReference>
<evidence type="ECO:0000259" key="11">
    <source>
        <dbReference type="PROSITE" id="PS51278"/>
    </source>
</evidence>
<reference evidence="12 13" key="1">
    <citation type="journal article" date="2016" name="Nat. Commun.">
        <title>Thousands of microbial genomes shed light on interconnected biogeochemical processes in an aquifer system.</title>
        <authorList>
            <person name="Anantharaman K."/>
            <person name="Brown C.T."/>
            <person name="Hug L.A."/>
            <person name="Sharon I."/>
            <person name="Castelle C.J."/>
            <person name="Probst A.J."/>
            <person name="Thomas B.C."/>
            <person name="Singh A."/>
            <person name="Wilkins M.J."/>
            <person name="Karaoz U."/>
            <person name="Brodie E.L."/>
            <person name="Williams K.H."/>
            <person name="Hubbard S.S."/>
            <person name="Banfield J.F."/>
        </authorList>
    </citation>
    <scope>NUCLEOTIDE SEQUENCE [LARGE SCALE GENOMIC DNA]</scope>
</reference>
<evidence type="ECO:0000313" key="12">
    <source>
        <dbReference type="EMBL" id="OGY37300.1"/>
    </source>
</evidence>
<dbReference type="PANTHER" id="PTHR43284:SF1">
    <property type="entry name" value="ASPARAGINE SYNTHETASE"/>
    <property type="match status" value="1"/>
</dbReference>
<evidence type="ECO:0000256" key="2">
    <source>
        <dbReference type="ARBA" id="ARBA00005752"/>
    </source>
</evidence>
<evidence type="ECO:0000256" key="6">
    <source>
        <dbReference type="ARBA" id="ARBA00022962"/>
    </source>
</evidence>
<comment type="catalytic activity">
    <reaction evidence="7">
        <text>L-aspartate + L-glutamine + ATP + H2O = L-asparagine + L-glutamate + AMP + diphosphate + H(+)</text>
        <dbReference type="Rhea" id="RHEA:12228"/>
        <dbReference type="ChEBI" id="CHEBI:15377"/>
        <dbReference type="ChEBI" id="CHEBI:15378"/>
        <dbReference type="ChEBI" id="CHEBI:29985"/>
        <dbReference type="ChEBI" id="CHEBI:29991"/>
        <dbReference type="ChEBI" id="CHEBI:30616"/>
        <dbReference type="ChEBI" id="CHEBI:33019"/>
        <dbReference type="ChEBI" id="CHEBI:58048"/>
        <dbReference type="ChEBI" id="CHEBI:58359"/>
        <dbReference type="ChEBI" id="CHEBI:456215"/>
        <dbReference type="EC" id="6.3.5.4"/>
    </reaction>
</comment>
<dbReference type="InterPro" id="IPR001962">
    <property type="entry name" value="Asn_synthase"/>
</dbReference>
<name>A0A1G1XCI3_9BACT</name>
<evidence type="ECO:0000256" key="9">
    <source>
        <dbReference type="PIRSR" id="PIRSR001589-2"/>
    </source>
</evidence>
<dbReference type="GO" id="GO:0006529">
    <property type="term" value="P:asparagine biosynthetic process"/>
    <property type="evidence" value="ECO:0007669"/>
    <property type="project" value="UniProtKB-KW"/>
</dbReference>
<gene>
    <name evidence="12" type="ORF">A3E36_02120</name>
</gene>